<keyword evidence="3" id="KW-1185">Reference proteome</keyword>
<proteinExistence type="predicted"/>
<comment type="caution">
    <text evidence="2">The sequence shown here is derived from an EMBL/GenBank/DDBJ whole genome shotgun (WGS) entry which is preliminary data.</text>
</comment>
<dbReference type="AlphaFoldDB" id="A0AAJ0A8X9"/>
<evidence type="ECO:0000313" key="3">
    <source>
        <dbReference type="Proteomes" id="UP001224890"/>
    </source>
</evidence>
<keyword evidence="1" id="KW-0812">Transmembrane</keyword>
<keyword evidence="1" id="KW-1133">Transmembrane helix</keyword>
<reference evidence="2" key="1">
    <citation type="submission" date="2021-06" db="EMBL/GenBank/DDBJ databases">
        <title>Comparative genomics, transcriptomics and evolutionary studies reveal genomic signatures of adaptation to plant cell wall in hemibiotrophic fungi.</title>
        <authorList>
            <consortium name="DOE Joint Genome Institute"/>
            <person name="Baroncelli R."/>
            <person name="Diaz J.F."/>
            <person name="Benocci T."/>
            <person name="Peng M."/>
            <person name="Battaglia E."/>
            <person name="Haridas S."/>
            <person name="Andreopoulos W."/>
            <person name="Labutti K."/>
            <person name="Pangilinan J."/>
            <person name="Floch G.L."/>
            <person name="Makela M.R."/>
            <person name="Henrissat B."/>
            <person name="Grigoriev I.V."/>
            <person name="Crouch J.A."/>
            <person name="De Vries R.P."/>
            <person name="Sukno S.A."/>
            <person name="Thon M.R."/>
        </authorList>
    </citation>
    <scope>NUCLEOTIDE SEQUENCE</scope>
    <source>
        <strain evidence="2">CBS 193.32</strain>
    </source>
</reference>
<feature type="non-terminal residue" evidence="2">
    <location>
        <position position="1"/>
    </location>
</feature>
<organism evidence="2 3">
    <name type="scientific">Colletotrichum godetiae</name>
    <dbReference type="NCBI Taxonomy" id="1209918"/>
    <lineage>
        <taxon>Eukaryota</taxon>
        <taxon>Fungi</taxon>
        <taxon>Dikarya</taxon>
        <taxon>Ascomycota</taxon>
        <taxon>Pezizomycotina</taxon>
        <taxon>Sordariomycetes</taxon>
        <taxon>Hypocreomycetidae</taxon>
        <taxon>Glomerellales</taxon>
        <taxon>Glomerellaceae</taxon>
        <taxon>Colletotrichum</taxon>
        <taxon>Colletotrichum acutatum species complex</taxon>
    </lineage>
</organism>
<dbReference type="GeneID" id="85454991"/>
<dbReference type="EMBL" id="JAHMHR010000079">
    <property type="protein sequence ID" value="KAK1658088.1"/>
    <property type="molecule type" value="Genomic_DNA"/>
</dbReference>
<evidence type="ECO:0000256" key="1">
    <source>
        <dbReference type="SAM" id="Phobius"/>
    </source>
</evidence>
<feature type="transmembrane region" description="Helical" evidence="1">
    <location>
        <begin position="225"/>
        <end position="247"/>
    </location>
</feature>
<accession>A0AAJ0A8X9</accession>
<dbReference type="RefSeq" id="XP_060422852.1">
    <property type="nucleotide sequence ID" value="XM_060570465.1"/>
</dbReference>
<gene>
    <name evidence="2" type="ORF">BDP55DRAFT_565907</name>
</gene>
<dbReference type="Proteomes" id="UP001224890">
    <property type="component" value="Unassembled WGS sequence"/>
</dbReference>
<sequence length="345" mass="38260">ETNAYSSYLTNIDCWSILALVKTAPVSQARLLGDFFHKHLCSRTSIGVAFTVRSSYFRLQTSSCVLTSPPCLPLHSKYLIDSLEKTMMGSRDILQDLLSDLHGLVKIGASFMSTEVNSFLNNDGQPGQAAECYPYLTEIRGRFNELGQLIFRLGKYQGRCSFFIRHCESSRRSLRNDQPLAVRPRDGDEVRVLAFSTFLTQAFPQTTALFSADGIIAFTRNWQSFLLSLLVAYGINITIVAALIVWLQRAGRRVQNALDAGPGLPVVQPTQNSSDSSAVALRPTGEAVAQGFATDTSSTNSNGGGLTFHFRRRLSDRFWLTYRQPERADDAELGNRNTPIVEELA</sequence>
<name>A0AAJ0A8X9_9PEZI</name>
<protein>
    <submittedName>
        <fullName evidence="2">Uncharacterized protein</fullName>
    </submittedName>
</protein>
<evidence type="ECO:0000313" key="2">
    <source>
        <dbReference type="EMBL" id="KAK1658088.1"/>
    </source>
</evidence>
<keyword evidence="1" id="KW-0472">Membrane</keyword>